<dbReference type="GO" id="GO:0031419">
    <property type="term" value="F:cobalamin binding"/>
    <property type="evidence" value="ECO:0007669"/>
    <property type="project" value="InterPro"/>
</dbReference>
<accession>A0A1F7SHP6</accession>
<dbReference type="SFLD" id="SFLDG01082">
    <property type="entry name" value="B12-binding_domain_containing"/>
    <property type="match status" value="1"/>
</dbReference>
<dbReference type="Gene3D" id="3.40.50.280">
    <property type="entry name" value="Cobalamin-binding domain"/>
    <property type="match status" value="1"/>
</dbReference>
<name>A0A1F7SHP6_9BACT</name>
<dbReference type="GO" id="GO:0046872">
    <property type="term" value="F:metal ion binding"/>
    <property type="evidence" value="ECO:0007669"/>
    <property type="project" value="UniProtKB-KW"/>
</dbReference>
<dbReference type="GO" id="GO:0051539">
    <property type="term" value="F:4 iron, 4 sulfur cluster binding"/>
    <property type="evidence" value="ECO:0007669"/>
    <property type="project" value="UniProtKB-KW"/>
</dbReference>
<evidence type="ECO:0000256" key="1">
    <source>
        <dbReference type="ARBA" id="ARBA00001966"/>
    </source>
</evidence>
<dbReference type="SUPFAM" id="SSF102114">
    <property type="entry name" value="Radical SAM enzymes"/>
    <property type="match status" value="1"/>
</dbReference>
<evidence type="ECO:0000256" key="4">
    <source>
        <dbReference type="ARBA" id="ARBA00022691"/>
    </source>
</evidence>
<evidence type="ECO:0000313" key="9">
    <source>
        <dbReference type="EMBL" id="OGL53320.1"/>
    </source>
</evidence>
<dbReference type="STRING" id="1817883.A3G31_07360"/>
<keyword evidence="6" id="KW-0408">Iron</keyword>
<dbReference type="Proteomes" id="UP000178082">
    <property type="component" value="Unassembled WGS sequence"/>
</dbReference>
<keyword evidence="3" id="KW-0808">Transferase</keyword>
<comment type="caution">
    <text evidence="9">The sequence shown here is derived from an EMBL/GenBank/DDBJ whole genome shotgun (WGS) entry which is preliminary data.</text>
</comment>
<evidence type="ECO:0000259" key="8">
    <source>
        <dbReference type="PROSITE" id="PS51918"/>
    </source>
</evidence>
<keyword evidence="2" id="KW-0489">Methyltransferase</keyword>
<gene>
    <name evidence="9" type="ORF">A3G31_07360</name>
</gene>
<keyword evidence="7" id="KW-0411">Iron-sulfur</keyword>
<dbReference type="InterPro" id="IPR023404">
    <property type="entry name" value="rSAM_horseshoe"/>
</dbReference>
<dbReference type="Gene3D" id="3.80.30.20">
    <property type="entry name" value="tm_1862 like domain"/>
    <property type="match status" value="1"/>
</dbReference>
<reference evidence="9 10" key="1">
    <citation type="journal article" date="2016" name="Nat. Commun.">
        <title>Thousands of microbial genomes shed light on interconnected biogeochemical processes in an aquifer system.</title>
        <authorList>
            <person name="Anantharaman K."/>
            <person name="Brown C.T."/>
            <person name="Hug L.A."/>
            <person name="Sharon I."/>
            <person name="Castelle C.J."/>
            <person name="Probst A.J."/>
            <person name="Thomas B.C."/>
            <person name="Singh A."/>
            <person name="Wilkins M.J."/>
            <person name="Karaoz U."/>
            <person name="Brodie E.L."/>
            <person name="Williams K.H."/>
            <person name="Hubbard S.S."/>
            <person name="Banfield J.F."/>
        </authorList>
    </citation>
    <scope>NUCLEOTIDE SEQUENCE [LARGE SCALE GENOMIC DNA]</scope>
</reference>
<dbReference type="InterPro" id="IPR006158">
    <property type="entry name" value="Cobalamin-bd"/>
</dbReference>
<keyword evidence="4" id="KW-0949">S-adenosyl-L-methionine</keyword>
<evidence type="ECO:0000256" key="2">
    <source>
        <dbReference type="ARBA" id="ARBA00022603"/>
    </source>
</evidence>
<feature type="domain" description="Radical SAM core" evidence="8">
    <location>
        <begin position="187"/>
        <end position="417"/>
    </location>
</feature>
<dbReference type="AlphaFoldDB" id="A0A1F7SHP6"/>
<evidence type="ECO:0000256" key="6">
    <source>
        <dbReference type="ARBA" id="ARBA00023004"/>
    </source>
</evidence>
<dbReference type="PANTHER" id="PTHR43409">
    <property type="entry name" value="ANAEROBIC MAGNESIUM-PROTOPORPHYRIN IX MONOMETHYL ESTER CYCLASE-RELATED"/>
    <property type="match status" value="1"/>
</dbReference>
<evidence type="ECO:0000256" key="3">
    <source>
        <dbReference type="ARBA" id="ARBA00022679"/>
    </source>
</evidence>
<evidence type="ECO:0000256" key="7">
    <source>
        <dbReference type="ARBA" id="ARBA00023014"/>
    </source>
</evidence>
<comment type="cofactor">
    <cofactor evidence="1">
        <name>[4Fe-4S] cluster</name>
        <dbReference type="ChEBI" id="CHEBI:49883"/>
    </cofactor>
</comment>
<dbReference type="CDD" id="cd01335">
    <property type="entry name" value="Radical_SAM"/>
    <property type="match status" value="1"/>
</dbReference>
<dbReference type="CDD" id="cd02068">
    <property type="entry name" value="radical_SAM_B12_BD"/>
    <property type="match status" value="1"/>
</dbReference>
<dbReference type="SFLD" id="SFLDS00029">
    <property type="entry name" value="Radical_SAM"/>
    <property type="match status" value="1"/>
</dbReference>
<dbReference type="PROSITE" id="PS51918">
    <property type="entry name" value="RADICAL_SAM"/>
    <property type="match status" value="1"/>
</dbReference>
<dbReference type="InterPro" id="IPR034466">
    <property type="entry name" value="Methyltransferase_Class_B"/>
</dbReference>
<keyword evidence="5" id="KW-0479">Metal-binding</keyword>
<dbReference type="Pfam" id="PF02310">
    <property type="entry name" value="B12-binding"/>
    <property type="match status" value="1"/>
</dbReference>
<dbReference type="PANTHER" id="PTHR43409:SF7">
    <property type="entry name" value="BLL1977 PROTEIN"/>
    <property type="match status" value="1"/>
</dbReference>
<sequence>MEISNTYPRFKNALCMYPYKKELASMGFMPPLGLEYIATVLSKSCERVSIVDLRYEKNGLNYFFKNKPDLACVSVNWDQEKNNVRRRILEIPPDIFTIVGGRAATDDVDNLFSECPNIDIIVKGDGENTIREIIENKPLSEIQGISYRNKGEIIHNPYRKLEKLDPYFIIDRSLRKYEYKLISNGFDFGYTVDGIFSSRGCPYNCSFCSFNNSAGGGRRKWEGRSPETVVKEIKSIKSDVIIFLDENFTFNTEGVNEICDILIREKVNKMFTANARVDVAKSPETIRKMQKAGFKVLLFGIESAQNRILKQFNKGFTIEEARECFSVLRQHDMYYHGYFIIGSPEETRDEMFGIAGFAKQIGLHSIGVSNLRCSQYAPLYNVIKKLNGYQLDKRGRVYSDTYSVADLKKIRKAIYRKFYNLSSFWKIFSFAIFHRVLKPKVFFSLIKSSCNIMVGHMADRN</sequence>
<dbReference type="EMBL" id="MGDI01000025">
    <property type="protein sequence ID" value="OGL53320.1"/>
    <property type="molecule type" value="Genomic_DNA"/>
</dbReference>
<evidence type="ECO:0000256" key="5">
    <source>
        <dbReference type="ARBA" id="ARBA00022723"/>
    </source>
</evidence>
<proteinExistence type="predicted"/>
<dbReference type="SFLD" id="SFLDG01123">
    <property type="entry name" value="methyltransferase_(Class_B)"/>
    <property type="match status" value="1"/>
</dbReference>
<dbReference type="InterPro" id="IPR058240">
    <property type="entry name" value="rSAM_sf"/>
</dbReference>
<evidence type="ECO:0000313" key="10">
    <source>
        <dbReference type="Proteomes" id="UP000178082"/>
    </source>
</evidence>
<dbReference type="SMART" id="SM00729">
    <property type="entry name" value="Elp3"/>
    <property type="match status" value="1"/>
</dbReference>
<dbReference type="InterPro" id="IPR006638">
    <property type="entry name" value="Elp3/MiaA/NifB-like_rSAM"/>
</dbReference>
<organism evidence="9 10">
    <name type="scientific">Candidatus Schekmanbacteria bacterium RIFCSPLOWO2_12_FULL_38_15</name>
    <dbReference type="NCBI Taxonomy" id="1817883"/>
    <lineage>
        <taxon>Bacteria</taxon>
        <taxon>Candidatus Schekmaniibacteriota</taxon>
    </lineage>
</organism>
<dbReference type="GO" id="GO:0003824">
    <property type="term" value="F:catalytic activity"/>
    <property type="evidence" value="ECO:0007669"/>
    <property type="project" value="InterPro"/>
</dbReference>
<dbReference type="InterPro" id="IPR007197">
    <property type="entry name" value="rSAM"/>
</dbReference>
<protein>
    <recommendedName>
        <fullName evidence="8">Radical SAM core domain-containing protein</fullName>
    </recommendedName>
</protein>
<dbReference type="InterPro" id="IPR051198">
    <property type="entry name" value="BchE-like"/>
</dbReference>
<dbReference type="Pfam" id="PF04055">
    <property type="entry name" value="Radical_SAM"/>
    <property type="match status" value="1"/>
</dbReference>